<evidence type="ECO:0000256" key="2">
    <source>
        <dbReference type="SAM" id="Phobius"/>
    </source>
</evidence>
<keyword evidence="2" id="KW-0472">Membrane</keyword>
<sequence>MGHFNSWLLLLMILHSQYCLSFSWFFSNKNAADSKVVVSKSSREPLHRNKGLELLRNAKQMSVSSNSCWQNAFQNLLAGCSEILAAEEYRARLAWHLSDCFQQDSGRSAFPLCDWDSSMKTCLQKLDVDAHDIYLEFYVETNSICHQIQADTFKRHMERLINELKMTAENAENKIEDIQDQAEHLISSSKKIQDSLVSIDSHSHQLAQTSRDVEDQAGIVLKQMEAIREQSLGMASFQLEFLEKEKSMKETTVEGMTLLRNSFKNLDLEVDKFEHEAIGIENEIAKMDDEVLSKMKYLQSKADNIGNITAVSINAQTELLEGQSSALEGVQQLSNFLTRALEESRETTKKLSEIGHKQQEELFKRQEHLKQTHDHLIQNSRTILAAQEDFESKQSAMFIAIDKLFALHNAILLESSIIKSFLAYSISIFIIYMFTSTRQTYSVRPRLYIGLCAAFLFECFVPKYLTNNIGQQMRIISVVRLVFVMLATTQLVYTIFTFRNYEALNHQILLNLIDKVNDFQRNKELPYTDRGMINWSLWVVTDLPEDEDKSEDPDYIPEEAEDC</sequence>
<dbReference type="EMBL" id="CP093346">
    <property type="protein sequence ID" value="WOG97451.1"/>
    <property type="molecule type" value="Genomic_DNA"/>
</dbReference>
<evidence type="ECO:0000256" key="1">
    <source>
        <dbReference type="SAM" id="Coils"/>
    </source>
</evidence>
<evidence type="ECO:0000313" key="5">
    <source>
        <dbReference type="Proteomes" id="UP000077755"/>
    </source>
</evidence>
<organism evidence="4 5">
    <name type="scientific">Daucus carota subsp. sativus</name>
    <name type="common">Carrot</name>
    <dbReference type="NCBI Taxonomy" id="79200"/>
    <lineage>
        <taxon>Eukaryota</taxon>
        <taxon>Viridiplantae</taxon>
        <taxon>Streptophyta</taxon>
        <taxon>Embryophyta</taxon>
        <taxon>Tracheophyta</taxon>
        <taxon>Spermatophyta</taxon>
        <taxon>Magnoliopsida</taxon>
        <taxon>eudicotyledons</taxon>
        <taxon>Gunneridae</taxon>
        <taxon>Pentapetalae</taxon>
        <taxon>asterids</taxon>
        <taxon>campanulids</taxon>
        <taxon>Apiales</taxon>
        <taxon>Apiaceae</taxon>
        <taxon>Apioideae</taxon>
        <taxon>Scandiceae</taxon>
        <taxon>Daucinae</taxon>
        <taxon>Daucus</taxon>
        <taxon>Daucus sect. Daucus</taxon>
    </lineage>
</organism>
<feature type="signal peptide" evidence="3">
    <location>
        <begin position="1"/>
        <end position="21"/>
    </location>
</feature>
<evidence type="ECO:0008006" key="6">
    <source>
        <dbReference type="Google" id="ProtNLM"/>
    </source>
</evidence>
<dbReference type="InterPro" id="IPR040346">
    <property type="entry name" value="GEX1/Brambleberry"/>
</dbReference>
<name>A0AAF0WYR3_DAUCS</name>
<keyword evidence="2" id="KW-0812">Transmembrane</keyword>
<feature type="coiled-coil region" evidence="1">
    <location>
        <begin position="154"/>
        <end position="188"/>
    </location>
</feature>
<dbReference type="AlphaFoldDB" id="A0AAF0WYR3"/>
<feature type="transmembrane region" description="Helical" evidence="2">
    <location>
        <begin position="477"/>
        <end position="496"/>
    </location>
</feature>
<keyword evidence="1" id="KW-0175">Coiled coil</keyword>
<evidence type="ECO:0000313" key="4">
    <source>
        <dbReference type="EMBL" id="WOG97451.1"/>
    </source>
</evidence>
<keyword evidence="5" id="KW-1185">Reference proteome</keyword>
<keyword evidence="3" id="KW-0732">Signal</keyword>
<keyword evidence="2" id="KW-1133">Transmembrane helix</keyword>
<dbReference type="Proteomes" id="UP000077755">
    <property type="component" value="Chromosome 4"/>
</dbReference>
<feature type="transmembrane region" description="Helical" evidence="2">
    <location>
        <begin position="417"/>
        <end position="435"/>
    </location>
</feature>
<feature type="coiled-coil region" evidence="1">
    <location>
        <begin position="263"/>
        <end position="290"/>
    </location>
</feature>
<gene>
    <name evidence="4" type="ORF">DCAR_0416791</name>
</gene>
<protein>
    <recommendedName>
        <fullName evidence="6">Protein GAMETE EXPRESSED 1</fullName>
    </recommendedName>
</protein>
<feature type="transmembrane region" description="Helical" evidence="2">
    <location>
        <begin position="447"/>
        <end position="465"/>
    </location>
</feature>
<feature type="chain" id="PRO_5042113171" description="Protein GAMETE EXPRESSED 1" evidence="3">
    <location>
        <begin position="22"/>
        <end position="563"/>
    </location>
</feature>
<proteinExistence type="predicted"/>
<evidence type="ECO:0000256" key="3">
    <source>
        <dbReference type="SAM" id="SignalP"/>
    </source>
</evidence>
<dbReference type="PANTHER" id="PTHR33538">
    <property type="entry name" value="PROTEIN GAMETE EXPRESSED 1"/>
    <property type="match status" value="1"/>
</dbReference>
<dbReference type="PANTHER" id="PTHR33538:SF2">
    <property type="entry name" value="PROTEIN GAMETE EXPRESSED 1"/>
    <property type="match status" value="1"/>
</dbReference>
<reference evidence="4" key="1">
    <citation type="journal article" date="2016" name="Nat. Genet.">
        <title>A high-quality carrot genome assembly provides new insights into carotenoid accumulation and asterid genome evolution.</title>
        <authorList>
            <person name="Iorizzo M."/>
            <person name="Ellison S."/>
            <person name="Senalik D."/>
            <person name="Zeng P."/>
            <person name="Satapoomin P."/>
            <person name="Huang J."/>
            <person name="Bowman M."/>
            <person name="Iovene M."/>
            <person name="Sanseverino W."/>
            <person name="Cavagnaro P."/>
            <person name="Yildiz M."/>
            <person name="Macko-Podgorni A."/>
            <person name="Moranska E."/>
            <person name="Grzebelus E."/>
            <person name="Grzebelus D."/>
            <person name="Ashrafi H."/>
            <person name="Zheng Z."/>
            <person name="Cheng S."/>
            <person name="Spooner D."/>
            <person name="Van Deynze A."/>
            <person name="Simon P."/>
        </authorList>
    </citation>
    <scope>NUCLEOTIDE SEQUENCE</scope>
    <source>
        <tissue evidence="4">Leaf</tissue>
    </source>
</reference>
<reference evidence="4" key="2">
    <citation type="submission" date="2022-03" db="EMBL/GenBank/DDBJ databases">
        <title>Draft title - Genomic analysis of global carrot germplasm unveils the trajectory of domestication and the origin of high carotenoid orange carrot.</title>
        <authorList>
            <person name="Iorizzo M."/>
            <person name="Ellison S."/>
            <person name="Senalik D."/>
            <person name="Macko-Podgorni A."/>
            <person name="Grzebelus D."/>
            <person name="Bostan H."/>
            <person name="Rolling W."/>
            <person name="Curaba J."/>
            <person name="Simon P."/>
        </authorList>
    </citation>
    <scope>NUCLEOTIDE SEQUENCE</scope>
    <source>
        <tissue evidence="4">Leaf</tissue>
    </source>
</reference>
<accession>A0AAF0WYR3</accession>